<sequence length="189" mass="19643">MSLDRGAALAPSLLLIGASQFLLLLVAAEALYPGYSVATNAISDLGVGETAVIFNTSIVIFGAASFAAAYLLRSRPGRLLPVCMAFAGIGAICVGLFPETLGLPHYLSALTAFLFGGIAAIVSSQQARMPFALLFVLLGAVTLTALVLEIANLTLGLGHGGMERMIAYPIIIWEIVFAGWLAGKAEEMV</sequence>
<feature type="transmembrane region" description="Helical" evidence="1">
    <location>
        <begin position="165"/>
        <end position="183"/>
    </location>
</feature>
<gene>
    <name evidence="2" type="ORF">FTO68_08405</name>
</gene>
<keyword evidence="3" id="KW-1185">Reference proteome</keyword>
<comment type="caution">
    <text evidence="2">The sequence shown here is derived from an EMBL/GenBank/DDBJ whole genome shotgun (WGS) entry which is preliminary data.</text>
</comment>
<keyword evidence="1" id="KW-1133">Transmembrane helix</keyword>
<dbReference type="EMBL" id="VOTZ01000017">
    <property type="protein sequence ID" value="MCQ1538997.1"/>
    <property type="molecule type" value="Genomic_DNA"/>
</dbReference>
<protein>
    <submittedName>
        <fullName evidence="2">DUF998 domain-containing protein</fullName>
    </submittedName>
</protein>
<dbReference type="InterPro" id="IPR009339">
    <property type="entry name" value="DUF998"/>
</dbReference>
<reference evidence="2 3" key="1">
    <citation type="submission" date="2019-08" db="EMBL/GenBank/DDBJ databases">
        <authorList>
            <person name="Chen S.-C."/>
            <person name="Lai M.-C."/>
            <person name="You Y.-T."/>
        </authorList>
    </citation>
    <scope>NUCLEOTIDE SEQUENCE [LARGE SCALE GENOMIC DNA]</scope>
    <source>
        <strain evidence="2 3">P2F9704a</strain>
    </source>
</reference>
<feature type="transmembrane region" description="Helical" evidence="1">
    <location>
        <begin position="52"/>
        <end position="72"/>
    </location>
</feature>
<name>A0ABD4TL30_9EURY</name>
<dbReference type="Pfam" id="PF06197">
    <property type="entry name" value="DUF998"/>
    <property type="match status" value="1"/>
</dbReference>
<dbReference type="AlphaFoldDB" id="A0ABD4TL30"/>
<proteinExistence type="predicted"/>
<feature type="transmembrane region" description="Helical" evidence="1">
    <location>
        <begin position="103"/>
        <end position="122"/>
    </location>
</feature>
<feature type="transmembrane region" description="Helical" evidence="1">
    <location>
        <begin position="131"/>
        <end position="153"/>
    </location>
</feature>
<keyword evidence="1" id="KW-0812">Transmembrane</keyword>
<accession>A0ABD4TL30</accession>
<evidence type="ECO:0000313" key="3">
    <source>
        <dbReference type="Proteomes" id="UP001524383"/>
    </source>
</evidence>
<keyword evidence="1" id="KW-0472">Membrane</keyword>
<feature type="transmembrane region" description="Helical" evidence="1">
    <location>
        <begin position="79"/>
        <end position="97"/>
    </location>
</feature>
<evidence type="ECO:0000256" key="1">
    <source>
        <dbReference type="SAM" id="Phobius"/>
    </source>
</evidence>
<evidence type="ECO:0000313" key="2">
    <source>
        <dbReference type="EMBL" id="MCQ1538997.1"/>
    </source>
</evidence>
<dbReference type="Proteomes" id="UP001524383">
    <property type="component" value="Unassembled WGS sequence"/>
</dbReference>
<organism evidence="2 3">
    <name type="scientific">Methanocalculus taiwanensis</name>
    <dbReference type="NCBI Taxonomy" id="106207"/>
    <lineage>
        <taxon>Archaea</taxon>
        <taxon>Methanobacteriati</taxon>
        <taxon>Methanobacteriota</taxon>
        <taxon>Stenosarchaea group</taxon>
        <taxon>Methanomicrobia</taxon>
        <taxon>Methanomicrobiales</taxon>
        <taxon>Methanocalculaceae</taxon>
        <taxon>Methanocalculus</taxon>
    </lineage>
</organism>